<reference evidence="1 2" key="1">
    <citation type="submission" date="2020-08" db="EMBL/GenBank/DDBJ databases">
        <title>Genomic Encyclopedia of Type Strains, Phase III (KMG-III): the genomes of soil and plant-associated and newly described type strains.</title>
        <authorList>
            <person name="Whitman W."/>
        </authorList>
    </citation>
    <scope>NUCLEOTIDE SEQUENCE [LARGE SCALE GENOMIC DNA]</scope>
    <source>
        <strain evidence="1 2">CECT 8840</strain>
    </source>
</reference>
<evidence type="ECO:0000313" key="1">
    <source>
        <dbReference type="EMBL" id="MBB4913720.1"/>
    </source>
</evidence>
<accession>A0A7W7QHJ8</accession>
<name>A0A7W7QHJ8_9ACTN</name>
<gene>
    <name evidence="1" type="ORF">FHS44_000792</name>
</gene>
<dbReference type="EMBL" id="JACHJP010000001">
    <property type="protein sequence ID" value="MBB4913720.1"/>
    <property type="molecule type" value="Genomic_DNA"/>
</dbReference>
<dbReference type="Proteomes" id="UP000552644">
    <property type="component" value="Unassembled WGS sequence"/>
</dbReference>
<keyword evidence="2" id="KW-1185">Reference proteome</keyword>
<dbReference type="AlphaFoldDB" id="A0A7W7QHJ8"/>
<evidence type="ECO:0000313" key="2">
    <source>
        <dbReference type="Proteomes" id="UP000552644"/>
    </source>
</evidence>
<sequence>MGRDERPVAGPGPVAGAMEAAQGLQRELAALGIACDVHAGHCLALVSVWSGLVVWTDGRTFRWRSGRDVIGRVVRDGLGWDACGRVEDLAGTAQRVAARYAELRRLAAFTDVAPSGWVPL</sequence>
<protein>
    <submittedName>
        <fullName evidence="1">Uncharacterized protein</fullName>
    </submittedName>
</protein>
<proteinExistence type="predicted"/>
<organism evidence="1 2">
    <name type="scientific">Streptosporangium saharense</name>
    <dbReference type="NCBI Taxonomy" id="1706840"/>
    <lineage>
        <taxon>Bacteria</taxon>
        <taxon>Bacillati</taxon>
        <taxon>Actinomycetota</taxon>
        <taxon>Actinomycetes</taxon>
        <taxon>Streptosporangiales</taxon>
        <taxon>Streptosporangiaceae</taxon>
        <taxon>Streptosporangium</taxon>
    </lineage>
</organism>
<dbReference type="RefSeq" id="WP_184712457.1">
    <property type="nucleotide sequence ID" value="NZ_JACHJP010000001.1"/>
</dbReference>
<comment type="caution">
    <text evidence="1">The sequence shown here is derived from an EMBL/GenBank/DDBJ whole genome shotgun (WGS) entry which is preliminary data.</text>
</comment>